<evidence type="ECO:0000313" key="3">
    <source>
        <dbReference type="Proteomes" id="UP000712045"/>
    </source>
</evidence>
<name>A0ABS2HNX9_9ACTN</name>
<accession>A0ABS2HNX9</accession>
<dbReference type="Proteomes" id="UP000712045">
    <property type="component" value="Unassembled WGS sequence"/>
</dbReference>
<dbReference type="RefSeq" id="WP_205081066.1">
    <property type="nucleotide sequence ID" value="NZ_JAFEUF010000006.1"/>
</dbReference>
<evidence type="ECO:0000313" key="2">
    <source>
        <dbReference type="EMBL" id="MBM7052796.1"/>
    </source>
</evidence>
<organism evidence="2 3">
    <name type="scientific">Streptomyces durocortorensis</name>
    <dbReference type="NCBI Taxonomy" id="2811104"/>
    <lineage>
        <taxon>Bacteria</taxon>
        <taxon>Bacillati</taxon>
        <taxon>Actinomycetota</taxon>
        <taxon>Actinomycetes</taxon>
        <taxon>Kitasatosporales</taxon>
        <taxon>Streptomycetaceae</taxon>
        <taxon>Streptomyces</taxon>
    </lineage>
</organism>
<proteinExistence type="predicted"/>
<dbReference type="EMBL" id="JAFEUF010000006">
    <property type="protein sequence ID" value="MBM7052796.1"/>
    <property type="molecule type" value="Genomic_DNA"/>
</dbReference>
<reference evidence="2 3" key="1">
    <citation type="submission" date="2021-02" db="EMBL/GenBank/DDBJ databases">
        <title>Genome Streptomyces sp. RHZ10.</title>
        <authorList>
            <person name="Besaury L."/>
        </authorList>
    </citation>
    <scope>NUCLEOTIDE SEQUENCE [LARGE SCALE GENOMIC DNA]</scope>
    <source>
        <strain evidence="2 3">RHZ10</strain>
    </source>
</reference>
<gene>
    <name evidence="2" type="ORF">JS521_02585</name>
</gene>
<sequence length="88" mass="9626">MDPKVLATIEATSAVGIRDRTIDITATGRRTGRHRRIESRFCRAVDRTNLCSGTPAVRQAGKPTSRPRPSPSPRGRSGTAFWPRSPPT</sequence>
<feature type="region of interest" description="Disordered" evidence="1">
    <location>
        <begin position="53"/>
        <end position="88"/>
    </location>
</feature>
<protein>
    <submittedName>
        <fullName evidence="2">Uncharacterized protein</fullName>
    </submittedName>
</protein>
<keyword evidence="3" id="KW-1185">Reference proteome</keyword>
<evidence type="ECO:0000256" key="1">
    <source>
        <dbReference type="SAM" id="MobiDB-lite"/>
    </source>
</evidence>
<comment type="caution">
    <text evidence="2">The sequence shown here is derived from an EMBL/GenBank/DDBJ whole genome shotgun (WGS) entry which is preliminary data.</text>
</comment>